<keyword evidence="3" id="KW-0067">ATP-binding</keyword>
<dbReference type="GO" id="GO:0140664">
    <property type="term" value="F:ATP-dependent DNA damage sensor activity"/>
    <property type="evidence" value="ECO:0007669"/>
    <property type="project" value="InterPro"/>
</dbReference>
<dbReference type="Pfam" id="PF00488">
    <property type="entry name" value="MutS_V"/>
    <property type="match status" value="1"/>
</dbReference>
<dbReference type="GO" id="GO:0006298">
    <property type="term" value="P:mismatch repair"/>
    <property type="evidence" value="ECO:0007669"/>
    <property type="project" value="InterPro"/>
</dbReference>
<keyword evidence="8" id="KW-1185">Reference proteome</keyword>
<dbReference type="GO" id="GO:0051026">
    <property type="term" value="P:chiasma assembly"/>
    <property type="evidence" value="ECO:0007669"/>
    <property type="project" value="TreeGrafter"/>
</dbReference>
<feature type="domain" description="DNA mismatch repair proteins mutS family" evidence="6">
    <location>
        <begin position="706"/>
        <end position="722"/>
    </location>
</feature>
<dbReference type="PANTHER" id="PTHR11361">
    <property type="entry name" value="DNA MISMATCH REPAIR PROTEIN MUTS FAMILY MEMBER"/>
    <property type="match status" value="1"/>
</dbReference>
<protein>
    <recommendedName>
        <fullName evidence="6">DNA mismatch repair proteins mutS family domain-containing protein</fullName>
    </recommendedName>
</protein>
<dbReference type="GO" id="GO:0030983">
    <property type="term" value="F:mismatched DNA binding"/>
    <property type="evidence" value="ECO:0007669"/>
    <property type="project" value="InterPro"/>
</dbReference>
<dbReference type="Gene3D" id="1.10.1420.10">
    <property type="match status" value="2"/>
</dbReference>
<dbReference type="InterPro" id="IPR000432">
    <property type="entry name" value="DNA_mismatch_repair_MutS_C"/>
</dbReference>
<evidence type="ECO:0000256" key="2">
    <source>
        <dbReference type="ARBA" id="ARBA00022741"/>
    </source>
</evidence>
<organism evidence="7 8">
    <name type="scientific">Mucor saturninus</name>
    <dbReference type="NCBI Taxonomy" id="64648"/>
    <lineage>
        <taxon>Eukaryota</taxon>
        <taxon>Fungi</taxon>
        <taxon>Fungi incertae sedis</taxon>
        <taxon>Mucoromycota</taxon>
        <taxon>Mucoromycotina</taxon>
        <taxon>Mucoromycetes</taxon>
        <taxon>Mucorales</taxon>
        <taxon>Mucorineae</taxon>
        <taxon>Mucoraceae</taxon>
        <taxon>Mucor</taxon>
    </lineage>
</organism>
<evidence type="ECO:0000313" key="8">
    <source>
        <dbReference type="Proteomes" id="UP000603453"/>
    </source>
</evidence>
<dbReference type="OrthoDB" id="29596at2759"/>
<evidence type="ECO:0000256" key="1">
    <source>
        <dbReference type="ARBA" id="ARBA00006271"/>
    </source>
</evidence>
<dbReference type="GO" id="GO:0005524">
    <property type="term" value="F:ATP binding"/>
    <property type="evidence" value="ECO:0007669"/>
    <property type="project" value="UniProtKB-KW"/>
</dbReference>
<dbReference type="Proteomes" id="UP000603453">
    <property type="component" value="Unassembled WGS sequence"/>
</dbReference>
<dbReference type="AlphaFoldDB" id="A0A8H7QXH6"/>
<dbReference type="SUPFAM" id="SSF52540">
    <property type="entry name" value="P-loop containing nucleoside triphosphate hydrolases"/>
    <property type="match status" value="1"/>
</dbReference>
<dbReference type="PANTHER" id="PTHR11361:SF20">
    <property type="entry name" value="MUTS PROTEIN HOMOLOG 5"/>
    <property type="match status" value="1"/>
</dbReference>
<feature type="compositionally biased region" description="Polar residues" evidence="5">
    <location>
        <begin position="598"/>
        <end position="611"/>
    </location>
</feature>
<dbReference type="InterPro" id="IPR045076">
    <property type="entry name" value="MutS"/>
</dbReference>
<feature type="region of interest" description="Disordered" evidence="5">
    <location>
        <begin position="578"/>
        <end position="611"/>
    </location>
</feature>
<dbReference type="SMART" id="SM00534">
    <property type="entry name" value="MUTSac"/>
    <property type="match status" value="1"/>
</dbReference>
<dbReference type="PROSITE" id="PS00486">
    <property type="entry name" value="DNA_MISMATCH_REPAIR_2"/>
    <property type="match status" value="1"/>
</dbReference>
<dbReference type="SUPFAM" id="SSF48334">
    <property type="entry name" value="DNA repair protein MutS, domain III"/>
    <property type="match status" value="1"/>
</dbReference>
<name>A0A8H7QXH6_9FUNG</name>
<proteinExistence type="inferred from homology"/>
<dbReference type="Gene3D" id="3.40.50.300">
    <property type="entry name" value="P-loop containing nucleotide triphosphate hydrolases"/>
    <property type="match status" value="1"/>
</dbReference>
<dbReference type="SMART" id="SM00533">
    <property type="entry name" value="MUTSd"/>
    <property type="match status" value="1"/>
</dbReference>
<evidence type="ECO:0000259" key="6">
    <source>
        <dbReference type="PROSITE" id="PS00486"/>
    </source>
</evidence>
<reference evidence="7" key="1">
    <citation type="submission" date="2020-12" db="EMBL/GenBank/DDBJ databases">
        <title>Metabolic potential, ecology and presence of endohyphal bacteria is reflected in genomic diversity of Mucoromycotina.</title>
        <authorList>
            <person name="Muszewska A."/>
            <person name="Okrasinska A."/>
            <person name="Steczkiewicz K."/>
            <person name="Drgas O."/>
            <person name="Orlowska M."/>
            <person name="Perlinska-Lenart U."/>
            <person name="Aleksandrzak-Piekarczyk T."/>
            <person name="Szatraj K."/>
            <person name="Zielenkiewicz U."/>
            <person name="Pilsyk S."/>
            <person name="Malc E."/>
            <person name="Mieczkowski P."/>
            <person name="Kruszewska J.S."/>
            <person name="Biernat P."/>
            <person name="Pawlowska J."/>
        </authorList>
    </citation>
    <scope>NUCLEOTIDE SEQUENCE</scope>
    <source>
        <strain evidence="7">WA0000017839</strain>
    </source>
</reference>
<sequence>MDDVKESKDLEYTAMLITQVMPKLLILSDVNEDILLEKITQEHGTSIEIKKVLQKDFSFEKGRYMLLNWYIKHFQTLHEQNSFTLQDAAEESLSNQNIFLIDPEEGNKTQAYLQLEGLIHLDNSYLTVGCAGVLLKHLQRMEQEGLDISQNEDDLLVQPATIRTFSSEKCMYVNSDTIRSLCIFDFETHPNMHQKQGKESLSLFGLLNKTTSVLGMQLLSDWVSRPTQDKEILDYRHESIRFFLQPNMREFMKELSDNLKHVKNIYRLLSKVKESKTNSNDWQHILKFAYYTIRTFGLINQLHHHGSNNVSFIKKAMHFQPATEVMNEVGSDINSIIDFETSKQEGRIIVKENVNNELDVLRKKYNALDDYLLQVSQSISSTLPIGLGSALNVVYFPQLGYLVTLPQYHNQNISDENNSTSSYVSEYYARYLTGFDLQFTTSENLYYKNEKTKELDETIGDIHALIADKEIEIIQDLSERVLKCTKQFFEVADILSELDCLISFALVALRFNYVQPVMTIDNSLMITQGRHPLQELCVEIFIPNDTYLQGGKGFNNRSSDDCLSTLYRNDIISNKKAVNSDDNQTADTTEENTEATKNPLSVTSREQGSKLTSEPLYKIEEEHPNSVQVVTGANFSGKSVYLKQIALIVYMAHIGSYVPAEKAIIGITDKLFTRIQTLETVSKPQSAFAFDLQQLHRALNNSTNRSLVIIDEFGKGTDCSDGAALFCSVIGYLLSKCSRCPKIVASTHFHDLIIQDILSAQDGITLTQTEIMSRHNKQGGEEGDEVVFLYRIVPGKGPNTSYGIWCAGIAGLPSSTIERAVELSENYIQGAPIKKVYSLQDEENYKMLELIRNEFLERDINQVNPYDLISSIGSLFKKT</sequence>
<keyword evidence="2" id="KW-0547">Nucleotide-binding</keyword>
<dbReference type="InterPro" id="IPR007696">
    <property type="entry name" value="DNA_mismatch_repair_MutS_core"/>
</dbReference>
<evidence type="ECO:0000256" key="5">
    <source>
        <dbReference type="SAM" id="MobiDB-lite"/>
    </source>
</evidence>
<dbReference type="Pfam" id="PF05192">
    <property type="entry name" value="MutS_III"/>
    <property type="match status" value="1"/>
</dbReference>
<dbReference type="InterPro" id="IPR027417">
    <property type="entry name" value="P-loop_NTPase"/>
</dbReference>
<gene>
    <name evidence="7" type="ORF">INT47_011458</name>
</gene>
<dbReference type="EMBL" id="JAEPRD010000083">
    <property type="protein sequence ID" value="KAG2200478.1"/>
    <property type="molecule type" value="Genomic_DNA"/>
</dbReference>
<dbReference type="InterPro" id="IPR036187">
    <property type="entry name" value="DNA_mismatch_repair_MutS_sf"/>
</dbReference>
<evidence type="ECO:0000256" key="4">
    <source>
        <dbReference type="ARBA" id="ARBA00023125"/>
    </source>
</evidence>
<accession>A0A8H7QXH6</accession>
<evidence type="ECO:0000313" key="7">
    <source>
        <dbReference type="EMBL" id="KAG2200478.1"/>
    </source>
</evidence>
<comment type="similarity">
    <text evidence="1">Belongs to the DNA mismatch repair MutS family.</text>
</comment>
<keyword evidence="4" id="KW-0238">DNA-binding</keyword>
<evidence type="ECO:0000256" key="3">
    <source>
        <dbReference type="ARBA" id="ARBA00022840"/>
    </source>
</evidence>
<dbReference type="GO" id="GO:0005634">
    <property type="term" value="C:nucleus"/>
    <property type="evidence" value="ECO:0007669"/>
    <property type="project" value="TreeGrafter"/>
</dbReference>
<comment type="caution">
    <text evidence="7">The sequence shown here is derived from an EMBL/GenBank/DDBJ whole genome shotgun (WGS) entry which is preliminary data.</text>
</comment>